<accession>A0ABD2Z969</accession>
<keyword evidence="2" id="KW-1185">Reference proteome</keyword>
<organism evidence="1 2">
    <name type="scientific">Cinchona calisaya</name>
    <dbReference type="NCBI Taxonomy" id="153742"/>
    <lineage>
        <taxon>Eukaryota</taxon>
        <taxon>Viridiplantae</taxon>
        <taxon>Streptophyta</taxon>
        <taxon>Embryophyta</taxon>
        <taxon>Tracheophyta</taxon>
        <taxon>Spermatophyta</taxon>
        <taxon>Magnoliopsida</taxon>
        <taxon>eudicotyledons</taxon>
        <taxon>Gunneridae</taxon>
        <taxon>Pentapetalae</taxon>
        <taxon>asterids</taxon>
        <taxon>lamiids</taxon>
        <taxon>Gentianales</taxon>
        <taxon>Rubiaceae</taxon>
        <taxon>Cinchonoideae</taxon>
        <taxon>Cinchoneae</taxon>
        <taxon>Cinchona</taxon>
    </lineage>
</organism>
<evidence type="ECO:0000313" key="2">
    <source>
        <dbReference type="Proteomes" id="UP001630127"/>
    </source>
</evidence>
<protein>
    <submittedName>
        <fullName evidence="1">Uncharacterized protein</fullName>
    </submittedName>
</protein>
<reference evidence="1 2" key="1">
    <citation type="submission" date="2024-11" db="EMBL/GenBank/DDBJ databases">
        <title>A near-complete genome assembly of Cinchona calisaya.</title>
        <authorList>
            <person name="Lian D.C."/>
            <person name="Zhao X.W."/>
            <person name="Wei L."/>
        </authorList>
    </citation>
    <scope>NUCLEOTIDE SEQUENCE [LARGE SCALE GENOMIC DNA]</scope>
    <source>
        <tissue evidence="1">Nenye</tissue>
    </source>
</reference>
<dbReference type="AlphaFoldDB" id="A0ABD2Z969"/>
<name>A0ABD2Z969_9GENT</name>
<dbReference type="Proteomes" id="UP001630127">
    <property type="component" value="Unassembled WGS sequence"/>
</dbReference>
<gene>
    <name evidence="1" type="ORF">ACH5RR_022915</name>
</gene>
<proteinExistence type="predicted"/>
<sequence>MERTAVGKKSSGMSSRAKIGDGKSIKIWEDGWIWDFEEGKIKTTRPDNSSILFVNQLISQEKWKMELLNQYFSQEEVKYVSKMPLSLFGGSDRLVWSFLSSGVYTVKFRYFLAKKLLKKEKNTKKKK</sequence>
<evidence type="ECO:0000313" key="1">
    <source>
        <dbReference type="EMBL" id="KAL3516013.1"/>
    </source>
</evidence>
<dbReference type="EMBL" id="JBJUIK010000010">
    <property type="protein sequence ID" value="KAL3516013.1"/>
    <property type="molecule type" value="Genomic_DNA"/>
</dbReference>
<comment type="caution">
    <text evidence="1">The sequence shown here is derived from an EMBL/GenBank/DDBJ whole genome shotgun (WGS) entry which is preliminary data.</text>
</comment>